<organism evidence="1 2">
    <name type="scientific">Rubroshorea leprosula</name>
    <dbReference type="NCBI Taxonomy" id="152421"/>
    <lineage>
        <taxon>Eukaryota</taxon>
        <taxon>Viridiplantae</taxon>
        <taxon>Streptophyta</taxon>
        <taxon>Embryophyta</taxon>
        <taxon>Tracheophyta</taxon>
        <taxon>Spermatophyta</taxon>
        <taxon>Magnoliopsida</taxon>
        <taxon>eudicotyledons</taxon>
        <taxon>Gunneridae</taxon>
        <taxon>Pentapetalae</taxon>
        <taxon>rosids</taxon>
        <taxon>malvids</taxon>
        <taxon>Malvales</taxon>
        <taxon>Dipterocarpaceae</taxon>
        <taxon>Rubroshorea</taxon>
    </lineage>
</organism>
<dbReference type="Proteomes" id="UP001054252">
    <property type="component" value="Unassembled WGS sequence"/>
</dbReference>
<proteinExistence type="predicted"/>
<gene>
    <name evidence="1" type="ORF">SLEP1_g28748</name>
</gene>
<dbReference type="AlphaFoldDB" id="A0AAV5K451"/>
<reference evidence="1 2" key="1">
    <citation type="journal article" date="2021" name="Commun. Biol.">
        <title>The genome of Shorea leprosula (Dipterocarpaceae) highlights the ecological relevance of drought in aseasonal tropical rainforests.</title>
        <authorList>
            <person name="Ng K.K.S."/>
            <person name="Kobayashi M.J."/>
            <person name="Fawcett J.A."/>
            <person name="Hatakeyama M."/>
            <person name="Paape T."/>
            <person name="Ng C.H."/>
            <person name="Ang C.C."/>
            <person name="Tnah L.H."/>
            <person name="Lee C.T."/>
            <person name="Nishiyama T."/>
            <person name="Sese J."/>
            <person name="O'Brien M.J."/>
            <person name="Copetti D."/>
            <person name="Mohd Noor M.I."/>
            <person name="Ong R.C."/>
            <person name="Putra M."/>
            <person name="Sireger I.Z."/>
            <person name="Indrioko S."/>
            <person name="Kosugi Y."/>
            <person name="Izuno A."/>
            <person name="Isagi Y."/>
            <person name="Lee S.L."/>
            <person name="Shimizu K.K."/>
        </authorList>
    </citation>
    <scope>NUCLEOTIDE SEQUENCE [LARGE SCALE GENOMIC DNA]</scope>
    <source>
        <strain evidence="1">214</strain>
    </source>
</reference>
<accession>A0AAV5K451</accession>
<evidence type="ECO:0000313" key="2">
    <source>
        <dbReference type="Proteomes" id="UP001054252"/>
    </source>
</evidence>
<dbReference type="EMBL" id="BPVZ01000050">
    <property type="protein sequence ID" value="GKV18352.1"/>
    <property type="molecule type" value="Genomic_DNA"/>
</dbReference>
<name>A0AAV5K451_9ROSI</name>
<protein>
    <submittedName>
        <fullName evidence="1">Uncharacterized protein</fullName>
    </submittedName>
</protein>
<sequence>MLSWLQRGVQDPVAEEGRAQRDLVAEEGWRREGGVGCCRLDGCRRREAESARCRVRGAGSKPGSGEDAEQGRWQGCWCAGCKARAQGADSGRWGEGIWCGSRGGFGAAAG</sequence>
<comment type="caution">
    <text evidence="1">The sequence shown here is derived from an EMBL/GenBank/DDBJ whole genome shotgun (WGS) entry which is preliminary data.</text>
</comment>
<keyword evidence="2" id="KW-1185">Reference proteome</keyword>
<evidence type="ECO:0000313" key="1">
    <source>
        <dbReference type="EMBL" id="GKV18352.1"/>
    </source>
</evidence>